<evidence type="ECO:0000256" key="2">
    <source>
        <dbReference type="ARBA" id="ARBA00022692"/>
    </source>
</evidence>
<dbReference type="Proteomes" id="UP001596455">
    <property type="component" value="Unassembled WGS sequence"/>
</dbReference>
<dbReference type="InterPro" id="IPR032808">
    <property type="entry name" value="DoxX"/>
</dbReference>
<keyword evidence="3 5" id="KW-1133">Transmembrane helix</keyword>
<feature type="transmembrane region" description="Helical" evidence="5">
    <location>
        <begin position="76"/>
        <end position="94"/>
    </location>
</feature>
<evidence type="ECO:0000313" key="6">
    <source>
        <dbReference type="EMBL" id="MFC7406662.1"/>
    </source>
</evidence>
<protein>
    <submittedName>
        <fullName evidence="6">DoxX family protein</fullName>
    </submittedName>
</protein>
<dbReference type="EMBL" id="JBHTCQ010000004">
    <property type="protein sequence ID" value="MFC7406662.1"/>
    <property type="molecule type" value="Genomic_DNA"/>
</dbReference>
<keyword evidence="4 5" id="KW-0472">Membrane</keyword>
<feature type="transmembrane region" description="Helical" evidence="5">
    <location>
        <begin position="106"/>
        <end position="125"/>
    </location>
</feature>
<keyword evidence="7" id="KW-1185">Reference proteome</keyword>
<reference evidence="7" key="1">
    <citation type="journal article" date="2019" name="Int. J. Syst. Evol. Microbiol.">
        <title>The Global Catalogue of Microorganisms (GCM) 10K type strain sequencing project: providing services to taxonomists for standard genome sequencing and annotation.</title>
        <authorList>
            <consortium name="The Broad Institute Genomics Platform"/>
            <consortium name="The Broad Institute Genome Sequencing Center for Infectious Disease"/>
            <person name="Wu L."/>
            <person name="Ma J."/>
        </authorList>
    </citation>
    <scope>NUCLEOTIDE SEQUENCE [LARGE SCALE GENOMIC DNA]</scope>
    <source>
        <strain evidence="7">JCM 1490</strain>
    </source>
</reference>
<name>A0ABW2QCZ0_9MICO</name>
<comment type="caution">
    <text evidence="6">The sequence shown here is derived from an EMBL/GenBank/DDBJ whole genome shotgun (WGS) entry which is preliminary data.</text>
</comment>
<organism evidence="6 7">
    <name type="scientific">Georgenia alba</name>
    <dbReference type="NCBI Taxonomy" id="2233858"/>
    <lineage>
        <taxon>Bacteria</taxon>
        <taxon>Bacillati</taxon>
        <taxon>Actinomycetota</taxon>
        <taxon>Actinomycetes</taxon>
        <taxon>Micrococcales</taxon>
        <taxon>Bogoriellaceae</taxon>
        <taxon>Georgenia</taxon>
    </lineage>
</organism>
<dbReference type="Pfam" id="PF13564">
    <property type="entry name" value="DoxX_2"/>
    <property type="match status" value="1"/>
</dbReference>
<feature type="transmembrane region" description="Helical" evidence="5">
    <location>
        <begin position="51"/>
        <end position="69"/>
    </location>
</feature>
<dbReference type="RefSeq" id="WP_382396198.1">
    <property type="nucleotide sequence ID" value="NZ_JBHTCQ010000004.1"/>
</dbReference>
<gene>
    <name evidence="6" type="ORF">ACFQQL_16200</name>
</gene>
<sequence>MEMTLLVLTVVATGFSAFTALVSLTGRPRRVSRGADEALDAAGVPRSWQRFPIGVVKALAVAGLVAGLLGVRPAGTAAAVGLIVYWSCATFAHLRARHYDHHLPFTATWAVISVSILALDLATWCR</sequence>
<evidence type="ECO:0000256" key="5">
    <source>
        <dbReference type="SAM" id="Phobius"/>
    </source>
</evidence>
<accession>A0ABW2QCZ0</accession>
<evidence type="ECO:0000313" key="7">
    <source>
        <dbReference type="Proteomes" id="UP001596455"/>
    </source>
</evidence>
<proteinExistence type="predicted"/>
<evidence type="ECO:0000256" key="1">
    <source>
        <dbReference type="ARBA" id="ARBA00004141"/>
    </source>
</evidence>
<keyword evidence="2 5" id="KW-0812">Transmembrane</keyword>
<evidence type="ECO:0000256" key="4">
    <source>
        <dbReference type="ARBA" id="ARBA00023136"/>
    </source>
</evidence>
<evidence type="ECO:0000256" key="3">
    <source>
        <dbReference type="ARBA" id="ARBA00022989"/>
    </source>
</evidence>
<comment type="subcellular location">
    <subcellularLocation>
        <location evidence="1">Membrane</location>
        <topology evidence="1">Multi-pass membrane protein</topology>
    </subcellularLocation>
</comment>